<evidence type="ECO:0000313" key="8">
    <source>
        <dbReference type="Proteomes" id="UP000271193"/>
    </source>
</evidence>
<evidence type="ECO:0000313" key="7">
    <source>
        <dbReference type="EMBL" id="AZB25402.1"/>
    </source>
</evidence>
<keyword evidence="1 4" id="KW-0349">Heme</keyword>
<organism evidence="7 8">
    <name type="scientific">Chryseobacterium bernardetii</name>
    <dbReference type="NCBI Taxonomy" id="1241978"/>
    <lineage>
        <taxon>Bacteria</taxon>
        <taxon>Pseudomonadati</taxon>
        <taxon>Bacteroidota</taxon>
        <taxon>Flavobacteriia</taxon>
        <taxon>Flavobacteriales</taxon>
        <taxon>Weeksellaceae</taxon>
        <taxon>Chryseobacterium group</taxon>
        <taxon>Chryseobacterium</taxon>
    </lineage>
</organism>
<evidence type="ECO:0000256" key="1">
    <source>
        <dbReference type="ARBA" id="ARBA00022617"/>
    </source>
</evidence>
<protein>
    <submittedName>
        <fullName evidence="7">Cytochrome-c oxidase</fullName>
    </submittedName>
</protein>
<dbReference type="InterPro" id="IPR051459">
    <property type="entry name" value="Cytochrome_c-type_DH"/>
</dbReference>
<dbReference type="InterPro" id="IPR003468">
    <property type="entry name" value="Cyt_c_oxidase_monohaem-su/FixO"/>
</dbReference>
<dbReference type="PANTHER" id="PTHR35008:SF8">
    <property type="entry name" value="ALCOHOL DEHYDROGENASE CYTOCHROME C SUBUNIT"/>
    <property type="match status" value="1"/>
</dbReference>
<dbReference type="PANTHER" id="PTHR35008">
    <property type="entry name" value="BLL4482 PROTEIN-RELATED"/>
    <property type="match status" value="1"/>
</dbReference>
<evidence type="ECO:0000256" key="3">
    <source>
        <dbReference type="ARBA" id="ARBA00023004"/>
    </source>
</evidence>
<dbReference type="Gene3D" id="1.10.760.10">
    <property type="entry name" value="Cytochrome c-like domain"/>
    <property type="match status" value="2"/>
</dbReference>
<keyword evidence="2 4" id="KW-0479">Metal-binding</keyword>
<evidence type="ECO:0000256" key="2">
    <source>
        <dbReference type="ARBA" id="ARBA00022723"/>
    </source>
</evidence>
<dbReference type="GO" id="GO:0046872">
    <property type="term" value="F:metal ion binding"/>
    <property type="evidence" value="ECO:0007669"/>
    <property type="project" value="UniProtKB-KW"/>
</dbReference>
<dbReference type="InterPro" id="IPR036909">
    <property type="entry name" value="Cyt_c-like_dom_sf"/>
</dbReference>
<dbReference type="GO" id="GO:0020037">
    <property type="term" value="F:heme binding"/>
    <property type="evidence" value="ECO:0007669"/>
    <property type="project" value="InterPro"/>
</dbReference>
<evidence type="ECO:0000256" key="4">
    <source>
        <dbReference type="PROSITE-ProRule" id="PRU00433"/>
    </source>
</evidence>
<feature type="domain" description="Cytochrome c" evidence="6">
    <location>
        <begin position="49"/>
        <end position="195"/>
    </location>
</feature>
<gene>
    <name evidence="7" type="ORF">EG339_12840</name>
</gene>
<feature type="domain" description="Cytochrome c" evidence="6">
    <location>
        <begin position="225"/>
        <end position="332"/>
    </location>
</feature>
<dbReference type="GeneID" id="99065691"/>
<evidence type="ECO:0000259" key="6">
    <source>
        <dbReference type="PROSITE" id="PS51007"/>
    </source>
</evidence>
<dbReference type="InterPro" id="IPR009056">
    <property type="entry name" value="Cyt_c-like_dom"/>
</dbReference>
<dbReference type="AlphaFoldDB" id="A0A3G6T7X4"/>
<proteinExistence type="predicted"/>
<keyword evidence="3 4" id="KW-0408">Iron</keyword>
<reference evidence="8" key="1">
    <citation type="submission" date="2018-11" db="EMBL/GenBank/DDBJ databases">
        <title>Proposal to divide the Flavobacteriaceae and reorganize its genera based on Amino Acid Identity values calculated from whole genome sequences.</title>
        <authorList>
            <person name="Nicholson A.C."/>
            <person name="Gulvik C.A."/>
            <person name="Whitney A.M."/>
            <person name="Humrighouse B.W."/>
            <person name="Bell M."/>
            <person name="Holmes B."/>
            <person name="Steigerwalt A.G."/>
            <person name="Villarma A."/>
            <person name="Sheth M."/>
            <person name="Batra D."/>
            <person name="Pryor J."/>
            <person name="Bernardet J.-F."/>
            <person name="Hugo C."/>
            <person name="Kampfer P."/>
            <person name="Newman J."/>
            <person name="McQuiston J.R."/>
        </authorList>
    </citation>
    <scope>NUCLEOTIDE SEQUENCE [LARGE SCALE GENOMIC DNA]</scope>
    <source>
        <strain evidence="8">G0229</strain>
    </source>
</reference>
<dbReference type="PROSITE" id="PS51007">
    <property type="entry name" value="CYTC"/>
    <property type="match status" value="2"/>
</dbReference>
<dbReference type="Pfam" id="PF02433">
    <property type="entry name" value="FixO"/>
    <property type="match status" value="1"/>
</dbReference>
<keyword evidence="8" id="KW-1185">Reference proteome</keyword>
<dbReference type="SUPFAM" id="SSF46626">
    <property type="entry name" value="Cytochrome c"/>
    <property type="match status" value="2"/>
</dbReference>
<dbReference type="Proteomes" id="UP000271193">
    <property type="component" value="Chromosome"/>
</dbReference>
<keyword evidence="5" id="KW-0812">Transmembrane</keyword>
<name>A0A3G6T7X4_9FLAO</name>
<dbReference type="KEGG" id="cben:EG339_12840"/>
<feature type="transmembrane region" description="Helical" evidence="5">
    <location>
        <begin position="9"/>
        <end position="31"/>
    </location>
</feature>
<dbReference type="GO" id="GO:0009055">
    <property type="term" value="F:electron transfer activity"/>
    <property type="evidence" value="ECO:0007669"/>
    <property type="project" value="InterPro"/>
</dbReference>
<dbReference type="EMBL" id="CP033932">
    <property type="protein sequence ID" value="AZB25402.1"/>
    <property type="molecule type" value="Genomic_DNA"/>
</dbReference>
<keyword evidence="5" id="KW-0472">Membrane</keyword>
<sequence length="332" mass="36843">MIFLNDHRILFGSALCLFVFLTLYIAVLPALDNQRINKPLPKQSRMLTKEEKAGKMVYIANGCIACHTQQVRNVEMDNVFGKRPSIPADFAINTRTDFWRNTANLMGTQRTGPDLTNIGERQPSAEWHLIHLYQPRAAVEQSVMPAYPWLFIERDYLQPGDIEVKVPEKFIKNKSKKIVAGPDALLLVAYLKSLKQTDYTDKSIVPAFLYKQKKEEGAAQGGGNSNLPDGEALFTANCASCHQANGEGVPGAFPPLKGSPVVTGGDLELYVTIIMKGYDPRPEFATMPAVGTNANFTPEDVTAIMNHERSSWGNNAKKVTVEEVKTIMDKIK</sequence>
<dbReference type="Pfam" id="PF00034">
    <property type="entry name" value="Cytochrom_C"/>
    <property type="match status" value="1"/>
</dbReference>
<accession>A0A3G6T7X4</accession>
<evidence type="ECO:0000256" key="5">
    <source>
        <dbReference type="SAM" id="Phobius"/>
    </source>
</evidence>
<keyword evidence="5" id="KW-1133">Transmembrane helix</keyword>
<dbReference type="RefSeq" id="WP_123870367.1">
    <property type="nucleotide sequence ID" value="NZ_CP033932.1"/>
</dbReference>